<evidence type="ECO:0000313" key="6">
    <source>
        <dbReference type="EMBL" id="CAD7654695.1"/>
    </source>
</evidence>
<dbReference type="EMBL" id="OC923202">
    <property type="protein sequence ID" value="CAD7654695.1"/>
    <property type="molecule type" value="Genomic_DNA"/>
</dbReference>
<dbReference type="CDD" id="cd13291">
    <property type="entry name" value="PH_ORP10_ORP11"/>
    <property type="match status" value="1"/>
</dbReference>
<dbReference type="SMART" id="SM00355">
    <property type="entry name" value="ZnF_C2H2"/>
    <property type="match status" value="3"/>
</dbReference>
<dbReference type="GO" id="GO:0032934">
    <property type="term" value="F:sterol binding"/>
    <property type="evidence" value="ECO:0007669"/>
    <property type="project" value="TreeGrafter"/>
</dbReference>
<dbReference type="PROSITE" id="PS50003">
    <property type="entry name" value="PH_DOMAIN"/>
    <property type="match status" value="1"/>
</dbReference>
<dbReference type="SMART" id="SM00233">
    <property type="entry name" value="PH"/>
    <property type="match status" value="1"/>
</dbReference>
<evidence type="ECO:0000259" key="5">
    <source>
        <dbReference type="PROSITE" id="PS50003"/>
    </source>
</evidence>
<dbReference type="Pfam" id="PF00169">
    <property type="entry name" value="PH"/>
    <property type="match status" value="1"/>
</dbReference>
<dbReference type="InterPro" id="IPR011993">
    <property type="entry name" value="PH-like_dom_sf"/>
</dbReference>
<dbReference type="InterPro" id="IPR000648">
    <property type="entry name" value="Oxysterol-bd"/>
</dbReference>
<proteinExistence type="predicted"/>
<dbReference type="PANTHER" id="PTHR10972">
    <property type="entry name" value="OXYSTEROL-BINDING PROTEIN-RELATED"/>
    <property type="match status" value="1"/>
</dbReference>
<feature type="domain" description="PH" evidence="5">
    <location>
        <begin position="354"/>
        <end position="451"/>
    </location>
</feature>
<name>A0A7R9M6W9_9ACAR</name>
<dbReference type="PROSITE" id="PS00028">
    <property type="entry name" value="ZINC_FINGER_C2H2_1"/>
    <property type="match status" value="2"/>
</dbReference>
<dbReference type="GO" id="GO:0005829">
    <property type="term" value="C:cytosol"/>
    <property type="evidence" value="ECO:0007669"/>
    <property type="project" value="TreeGrafter"/>
</dbReference>
<keyword evidence="7" id="KW-1185">Reference proteome</keyword>
<reference evidence="6" key="1">
    <citation type="submission" date="2020-11" db="EMBL/GenBank/DDBJ databases">
        <authorList>
            <person name="Tran Van P."/>
        </authorList>
    </citation>
    <scope>NUCLEOTIDE SEQUENCE</scope>
</reference>
<dbReference type="SUPFAM" id="SSF50729">
    <property type="entry name" value="PH domain-like"/>
    <property type="match status" value="1"/>
</dbReference>
<evidence type="ECO:0000313" key="7">
    <source>
        <dbReference type="Proteomes" id="UP000728032"/>
    </source>
</evidence>
<dbReference type="GO" id="GO:0016020">
    <property type="term" value="C:membrane"/>
    <property type="evidence" value="ECO:0007669"/>
    <property type="project" value="TreeGrafter"/>
</dbReference>
<dbReference type="AlphaFoldDB" id="A0A7R9M6W9"/>
<dbReference type="Proteomes" id="UP000728032">
    <property type="component" value="Unassembled WGS sequence"/>
</dbReference>
<dbReference type="InterPro" id="IPR001849">
    <property type="entry name" value="PH_domain"/>
</dbReference>
<accession>A0A7R9M6W9</accession>
<evidence type="ECO:0000256" key="1">
    <source>
        <dbReference type="ARBA" id="ARBA00022448"/>
    </source>
</evidence>
<dbReference type="InterPro" id="IPR013087">
    <property type="entry name" value="Znf_C2H2_type"/>
</dbReference>
<protein>
    <recommendedName>
        <fullName evidence="5">PH domain-containing protein</fullName>
    </recommendedName>
</protein>
<keyword evidence="3" id="KW-0446">Lipid-binding</keyword>
<gene>
    <name evidence="6" type="ORF">ONB1V03_LOCUS11340</name>
</gene>
<keyword evidence="2" id="KW-0445">Lipid transport</keyword>
<evidence type="ECO:0000256" key="4">
    <source>
        <dbReference type="SAM" id="MobiDB-lite"/>
    </source>
</evidence>
<dbReference type="EMBL" id="CAJPVJ010008377">
    <property type="protein sequence ID" value="CAG2171882.1"/>
    <property type="molecule type" value="Genomic_DNA"/>
</dbReference>
<feature type="region of interest" description="Disordered" evidence="4">
    <location>
        <begin position="256"/>
        <end position="298"/>
    </location>
</feature>
<sequence length="556" mass="62890">QKWYLCRYKLCAGGFCSFKTIRSQHMGRHINCSHFRNRQFPCRWPGCTKVYLSPAPLRQHELNHQCGFGILNGKVMEGVCGNKSICKHRERVIIDGVKWYRCSICRQQIKSWSATKRHIHDQHLCPVRNKLIPVDSQEIPALDAATGAETGSGDQSEPELEIVDEVVGRRRGASQEFHELISERGVQLSYSEHQFLKCRKELENLVRIMPEFERRVGHPNGRPYLCRHCGWEGKTFAAISCHLRMDEPAKRQRGVRDYELELPASRSTIDRKHGSSNESSAPVVPNPNPNPQPKSKYVPIEGTPGCRRCVSNNYLTHYYERNCTARDVENTIESIASIRYMGRQFEAQEQAIQSQPIEGQLSKYTNVVKGWQYRWFVLNPNRGTLEYHMLDEKKKSQPRGCVYLAGSVISPSEEDSQTFVVSAACGEAYKLKAADAKERQYWVNKLRQVALNQENRIAAQHPPLHTATTTGTGTIGAATPGSRPASLSQSSNASLEAVRDLLVQTQRNQRALVMAIESLTCSDEELLLMKATSHSTVMSLEQCFAILQSIQSSKMV</sequence>
<dbReference type="Gene3D" id="2.30.29.30">
    <property type="entry name" value="Pleckstrin-homology domain (PH domain)/Phosphotyrosine-binding domain (PTB)"/>
    <property type="match status" value="1"/>
</dbReference>
<keyword evidence="1" id="KW-0813">Transport</keyword>
<dbReference type="GO" id="GO:0006869">
    <property type="term" value="P:lipid transport"/>
    <property type="evidence" value="ECO:0007669"/>
    <property type="project" value="UniProtKB-KW"/>
</dbReference>
<evidence type="ECO:0000256" key="3">
    <source>
        <dbReference type="ARBA" id="ARBA00023121"/>
    </source>
</evidence>
<organism evidence="6">
    <name type="scientific">Oppiella nova</name>
    <dbReference type="NCBI Taxonomy" id="334625"/>
    <lineage>
        <taxon>Eukaryota</taxon>
        <taxon>Metazoa</taxon>
        <taxon>Ecdysozoa</taxon>
        <taxon>Arthropoda</taxon>
        <taxon>Chelicerata</taxon>
        <taxon>Arachnida</taxon>
        <taxon>Acari</taxon>
        <taxon>Acariformes</taxon>
        <taxon>Sarcoptiformes</taxon>
        <taxon>Oribatida</taxon>
        <taxon>Brachypylina</taxon>
        <taxon>Oppioidea</taxon>
        <taxon>Oppiidae</taxon>
        <taxon>Oppiella</taxon>
    </lineage>
</organism>
<feature type="non-terminal residue" evidence="6">
    <location>
        <position position="1"/>
    </location>
</feature>
<dbReference type="Gene3D" id="3.30.160.60">
    <property type="entry name" value="Classic Zinc Finger"/>
    <property type="match status" value="1"/>
</dbReference>
<dbReference type="PANTHER" id="PTHR10972:SF141">
    <property type="entry name" value="OXYSTEROL-BINDING PROTEIN"/>
    <property type="match status" value="1"/>
</dbReference>
<evidence type="ECO:0000256" key="2">
    <source>
        <dbReference type="ARBA" id="ARBA00023055"/>
    </source>
</evidence>
<dbReference type="OrthoDB" id="14833at2759"/>